<dbReference type="AlphaFoldDB" id="A0A7W5Z1H1"/>
<dbReference type="Pfam" id="PF00535">
    <property type="entry name" value="Glycos_transf_2"/>
    <property type="match status" value="1"/>
</dbReference>
<comment type="caution">
    <text evidence="2">The sequence shown here is derived from an EMBL/GenBank/DDBJ whole genome shotgun (WGS) entry which is preliminary data.</text>
</comment>
<dbReference type="CDD" id="cd04186">
    <property type="entry name" value="GT_2_like_c"/>
    <property type="match status" value="1"/>
</dbReference>
<dbReference type="PANTHER" id="PTHR43179:SF7">
    <property type="entry name" value="RHAMNOSYLTRANSFERASE WBBL"/>
    <property type="match status" value="1"/>
</dbReference>
<evidence type="ECO:0000313" key="2">
    <source>
        <dbReference type="EMBL" id="MBB3808125.1"/>
    </source>
</evidence>
<dbReference type="SUPFAM" id="SSF53448">
    <property type="entry name" value="Nucleotide-diphospho-sugar transferases"/>
    <property type="match status" value="1"/>
</dbReference>
<dbReference type="RefSeq" id="WP_183750159.1">
    <property type="nucleotide sequence ID" value="NZ_JACICC010000001.1"/>
</dbReference>
<dbReference type="PANTHER" id="PTHR43179">
    <property type="entry name" value="RHAMNOSYLTRANSFERASE WBBL"/>
    <property type="match status" value="1"/>
</dbReference>
<evidence type="ECO:0000313" key="3">
    <source>
        <dbReference type="Proteomes" id="UP000537592"/>
    </source>
</evidence>
<dbReference type="InterPro" id="IPR001173">
    <property type="entry name" value="Glyco_trans_2-like"/>
</dbReference>
<dbReference type="InterPro" id="IPR029044">
    <property type="entry name" value="Nucleotide-diphossugar_trans"/>
</dbReference>
<proteinExistence type="predicted"/>
<organism evidence="2 3">
    <name type="scientific">Pseudochelatococcus contaminans</name>
    <dbReference type="NCBI Taxonomy" id="1538103"/>
    <lineage>
        <taxon>Bacteria</taxon>
        <taxon>Pseudomonadati</taxon>
        <taxon>Pseudomonadota</taxon>
        <taxon>Alphaproteobacteria</taxon>
        <taxon>Hyphomicrobiales</taxon>
        <taxon>Chelatococcaceae</taxon>
        <taxon>Pseudochelatococcus</taxon>
    </lineage>
</organism>
<accession>A0A7W5Z1H1</accession>
<dbReference type="Gene3D" id="3.90.550.10">
    <property type="entry name" value="Spore Coat Polysaccharide Biosynthesis Protein SpsA, Chain A"/>
    <property type="match status" value="1"/>
</dbReference>
<evidence type="ECO:0000259" key="1">
    <source>
        <dbReference type="Pfam" id="PF00535"/>
    </source>
</evidence>
<gene>
    <name evidence="2" type="ORF">FHS81_000179</name>
</gene>
<reference evidence="2 3" key="1">
    <citation type="submission" date="2020-08" db="EMBL/GenBank/DDBJ databases">
        <title>Genomic Encyclopedia of Type Strains, Phase IV (KMG-IV): sequencing the most valuable type-strain genomes for metagenomic binning, comparative biology and taxonomic classification.</title>
        <authorList>
            <person name="Goeker M."/>
        </authorList>
    </citation>
    <scope>NUCLEOTIDE SEQUENCE [LARGE SCALE GENOMIC DNA]</scope>
    <source>
        <strain evidence="2 3">DSM 28760</strain>
    </source>
</reference>
<protein>
    <submittedName>
        <fullName evidence="2">GT2 family glycosyltransferase</fullName>
    </submittedName>
</protein>
<feature type="domain" description="Glycosyltransferase 2-like" evidence="1">
    <location>
        <begin position="20"/>
        <end position="175"/>
    </location>
</feature>
<name>A0A7W5Z1H1_9HYPH</name>
<sequence>MPAGVSGLKDERPGRGVEAIVVSFDSARVLPACLAALHREGAAVTVVDNASTDGSAVLADKLGARVIRNALNEGYGRANNVGARAATHPFLLVCNPDAVLDEGALALLLAAAERYPDAAVLAPRIVEPDGRFFFQFRSLLSPYLANPPGVRRFPEGDCCVPFLSGAVLLIRRDIFLTLGGFDDNIFLFFEDDDLCRRVIDAGHSLVHVHAAIARHQRGGSSAPSLRGLFTARWHIAWSRAYVSRKYGLKSPALGMAVINGFKALGSALILNRRLAVRYGGSALGAFAWLRGRDALARQGLSHNGPGSA</sequence>
<dbReference type="EMBL" id="JACICC010000001">
    <property type="protein sequence ID" value="MBB3808125.1"/>
    <property type="molecule type" value="Genomic_DNA"/>
</dbReference>
<keyword evidence="2" id="KW-0808">Transferase</keyword>
<dbReference type="GO" id="GO:0016740">
    <property type="term" value="F:transferase activity"/>
    <property type="evidence" value="ECO:0007669"/>
    <property type="project" value="UniProtKB-KW"/>
</dbReference>
<keyword evidence="3" id="KW-1185">Reference proteome</keyword>
<dbReference type="Proteomes" id="UP000537592">
    <property type="component" value="Unassembled WGS sequence"/>
</dbReference>